<reference evidence="4" key="2">
    <citation type="submission" date="2023-05" db="EMBL/GenBank/DDBJ databases">
        <authorList>
            <consortium name="Lawrence Berkeley National Laboratory"/>
            <person name="Steindorff A."/>
            <person name="Hensen N."/>
            <person name="Bonometti L."/>
            <person name="Westerberg I."/>
            <person name="Brannstrom I.O."/>
            <person name="Guillou S."/>
            <person name="Cros-Aarteil S."/>
            <person name="Calhoun S."/>
            <person name="Haridas S."/>
            <person name="Kuo A."/>
            <person name="Mondo S."/>
            <person name="Pangilinan J."/>
            <person name="Riley R."/>
            <person name="Labutti K."/>
            <person name="Andreopoulos B."/>
            <person name="Lipzen A."/>
            <person name="Chen C."/>
            <person name="Yanf M."/>
            <person name="Daum C."/>
            <person name="Ng V."/>
            <person name="Clum A."/>
            <person name="Ohm R."/>
            <person name="Martin F."/>
            <person name="Silar P."/>
            <person name="Natvig D."/>
            <person name="Lalanne C."/>
            <person name="Gautier V."/>
            <person name="Ament-Velasquez S.L."/>
            <person name="Kruys A."/>
            <person name="Hutchinson M.I."/>
            <person name="Powell A.J."/>
            <person name="Barry K."/>
            <person name="Miller A.N."/>
            <person name="Grigoriev I.V."/>
            <person name="Debuchy R."/>
            <person name="Gladieux P."/>
            <person name="Thoren M.H."/>
            <person name="Johannesson H."/>
        </authorList>
    </citation>
    <scope>NUCLEOTIDE SEQUENCE</scope>
    <source>
        <strain evidence="4">CBS 359.72</strain>
    </source>
</reference>
<dbReference type="Proteomes" id="UP001303647">
    <property type="component" value="Unassembled WGS sequence"/>
</dbReference>
<evidence type="ECO:0000259" key="3">
    <source>
        <dbReference type="PROSITE" id="PS50837"/>
    </source>
</evidence>
<keyword evidence="1" id="KW-0677">Repeat</keyword>
<feature type="region of interest" description="Disordered" evidence="2">
    <location>
        <begin position="1"/>
        <end position="29"/>
    </location>
</feature>
<dbReference type="Pfam" id="PF22939">
    <property type="entry name" value="WHD_GPIID"/>
    <property type="match status" value="1"/>
</dbReference>
<keyword evidence="5" id="KW-1185">Reference proteome</keyword>
<evidence type="ECO:0000313" key="4">
    <source>
        <dbReference type="EMBL" id="KAK4244186.1"/>
    </source>
</evidence>
<dbReference type="PANTHER" id="PTHR46082:SF6">
    <property type="entry name" value="AAA+ ATPASE DOMAIN-CONTAINING PROTEIN-RELATED"/>
    <property type="match status" value="1"/>
</dbReference>
<dbReference type="InterPro" id="IPR000845">
    <property type="entry name" value="Nucleoside_phosphorylase_d"/>
</dbReference>
<sequence length="893" mass="100558">MAEDSFSERPRKRPRHLLPTPAPTVMHDRPSYREDFQTAIVCALSLEYDAVSLLFDEFWDRNGEQYGRASGDTNHYRTGRIGKHDVVLALLPNMGKAAAAGAAASFRSSYPNVKITLLVGICGGAPNTGTTELLLGDVVISKMILQHDLGRQYHDQLIPKDTDDDRLGRPTKDIRGLIAILETDSGKECVRQSAARHLIRLQETAVRKQCSYDYRYPGSTEDELFASTYQHKHREPQSCTCCNEKIPTYCAEAAQTTCIQLGCDKGQLVRRERLERKRNLEPEAAQSPEIFVGRIASGGAVMKSSEHRDQIAKLYNAIAFEMEGAGIWDEMPCIIIKGICDYADSHKSKVWQPFAAATAAAVTKAILERYTPTDKRPSATRNTELGEKDNRGYLKDLYKTDPRHDKTRIEQAKGGLLVDSYRWVLDNDDFRRWRDDGESKLLWITGDPGKGKTMLVCGIINELTSKSDSSLLSFFFCQATNRSINNATAVLRGLVYLLVDQQPSLISHVQKKYDAAGNPLFRNENAWVALSEIFTDILEDPGLPSTHLVIDALDECVEGLNLLLDLVVQTSSVYSNIKWIVSSRNWPSIGKHLGTTAQKARLSLELNEESVSTAVTTYIRFKVEELAKRNEYHNMTRDTVEHYLSTNAHGTFLWVALVCQELANTLEWELEDLLRTFPPGLDALYRQMMDQINSSRHAKLLQRILAVVAVVYRPITLDELPVVLDIPCRASGNDRALTEIIGLCGSFLTLRERTISFVHQSVKDFLLEQAEIFPSGFEDIHHTIFSRSLRAMQKTLRRDIYSLGAPGFSIDKVTPPNPDPLAAVRYSCVYWINHLRDCDLMNTNQDLQDGKSIDAFLREKYLYWLEALSLLKGVSEGVASMLVLERLFEVSSY</sequence>
<dbReference type="InterPro" id="IPR056884">
    <property type="entry name" value="NPHP3-like_N"/>
</dbReference>
<dbReference type="SUPFAM" id="SSF53167">
    <property type="entry name" value="Purine and uridine phosphorylases"/>
    <property type="match status" value="1"/>
</dbReference>
<accession>A0AAN7HBY8</accession>
<dbReference type="Gene3D" id="3.40.50.300">
    <property type="entry name" value="P-loop containing nucleotide triphosphate hydrolases"/>
    <property type="match status" value="1"/>
</dbReference>
<proteinExistence type="predicted"/>
<dbReference type="InterPro" id="IPR053137">
    <property type="entry name" value="NLR-like"/>
</dbReference>
<dbReference type="InterPro" id="IPR007111">
    <property type="entry name" value="NACHT_NTPase"/>
</dbReference>
<reference evidence="4" key="1">
    <citation type="journal article" date="2023" name="Mol. Phylogenet. Evol.">
        <title>Genome-scale phylogeny and comparative genomics of the fungal order Sordariales.</title>
        <authorList>
            <person name="Hensen N."/>
            <person name="Bonometti L."/>
            <person name="Westerberg I."/>
            <person name="Brannstrom I.O."/>
            <person name="Guillou S."/>
            <person name="Cros-Aarteil S."/>
            <person name="Calhoun S."/>
            <person name="Haridas S."/>
            <person name="Kuo A."/>
            <person name="Mondo S."/>
            <person name="Pangilinan J."/>
            <person name="Riley R."/>
            <person name="LaButti K."/>
            <person name="Andreopoulos B."/>
            <person name="Lipzen A."/>
            <person name="Chen C."/>
            <person name="Yan M."/>
            <person name="Daum C."/>
            <person name="Ng V."/>
            <person name="Clum A."/>
            <person name="Steindorff A."/>
            <person name="Ohm R.A."/>
            <person name="Martin F."/>
            <person name="Silar P."/>
            <person name="Natvig D.O."/>
            <person name="Lalanne C."/>
            <person name="Gautier V."/>
            <person name="Ament-Velasquez S.L."/>
            <person name="Kruys A."/>
            <person name="Hutchinson M.I."/>
            <person name="Powell A.J."/>
            <person name="Barry K."/>
            <person name="Miller A.N."/>
            <person name="Grigoriev I.V."/>
            <person name="Debuchy R."/>
            <person name="Gladieux P."/>
            <person name="Hiltunen Thoren M."/>
            <person name="Johannesson H."/>
        </authorList>
    </citation>
    <scope>NUCLEOTIDE SEQUENCE</scope>
    <source>
        <strain evidence="4">CBS 359.72</strain>
    </source>
</reference>
<comment type="caution">
    <text evidence="4">The sequence shown here is derived from an EMBL/GenBank/DDBJ whole genome shotgun (WGS) entry which is preliminary data.</text>
</comment>
<protein>
    <recommendedName>
        <fullName evidence="3">NACHT domain-containing protein</fullName>
    </recommendedName>
</protein>
<dbReference type="InterPro" id="IPR035994">
    <property type="entry name" value="Nucleoside_phosphorylase_sf"/>
</dbReference>
<evidence type="ECO:0000313" key="5">
    <source>
        <dbReference type="Proteomes" id="UP001303647"/>
    </source>
</evidence>
<feature type="domain" description="NACHT" evidence="3">
    <location>
        <begin position="440"/>
        <end position="660"/>
    </location>
</feature>
<dbReference type="Pfam" id="PF01048">
    <property type="entry name" value="PNP_UDP_1"/>
    <property type="match status" value="1"/>
</dbReference>
<dbReference type="SUPFAM" id="SSF52540">
    <property type="entry name" value="P-loop containing nucleoside triphosphate hydrolases"/>
    <property type="match status" value="1"/>
</dbReference>
<dbReference type="GO" id="GO:0003824">
    <property type="term" value="F:catalytic activity"/>
    <property type="evidence" value="ECO:0007669"/>
    <property type="project" value="InterPro"/>
</dbReference>
<dbReference type="PROSITE" id="PS50837">
    <property type="entry name" value="NACHT"/>
    <property type="match status" value="1"/>
</dbReference>
<evidence type="ECO:0000256" key="1">
    <source>
        <dbReference type="ARBA" id="ARBA00022737"/>
    </source>
</evidence>
<dbReference type="EMBL" id="MU857752">
    <property type="protein sequence ID" value="KAK4244186.1"/>
    <property type="molecule type" value="Genomic_DNA"/>
</dbReference>
<dbReference type="InterPro" id="IPR027417">
    <property type="entry name" value="P-loop_NTPase"/>
</dbReference>
<dbReference type="InterPro" id="IPR054471">
    <property type="entry name" value="GPIID_WHD"/>
</dbReference>
<gene>
    <name evidence="4" type="ORF">C7999DRAFT_35453</name>
</gene>
<dbReference type="AlphaFoldDB" id="A0AAN7HBY8"/>
<dbReference type="PANTHER" id="PTHR46082">
    <property type="entry name" value="ATP/GTP-BINDING PROTEIN-RELATED"/>
    <property type="match status" value="1"/>
</dbReference>
<dbReference type="Gene3D" id="3.40.50.1580">
    <property type="entry name" value="Nucleoside phosphorylase domain"/>
    <property type="match status" value="1"/>
</dbReference>
<dbReference type="GO" id="GO:0009116">
    <property type="term" value="P:nucleoside metabolic process"/>
    <property type="evidence" value="ECO:0007669"/>
    <property type="project" value="InterPro"/>
</dbReference>
<name>A0AAN7HBY8_9PEZI</name>
<organism evidence="4 5">
    <name type="scientific">Corynascus novoguineensis</name>
    <dbReference type="NCBI Taxonomy" id="1126955"/>
    <lineage>
        <taxon>Eukaryota</taxon>
        <taxon>Fungi</taxon>
        <taxon>Dikarya</taxon>
        <taxon>Ascomycota</taxon>
        <taxon>Pezizomycotina</taxon>
        <taxon>Sordariomycetes</taxon>
        <taxon>Sordariomycetidae</taxon>
        <taxon>Sordariales</taxon>
        <taxon>Chaetomiaceae</taxon>
        <taxon>Corynascus</taxon>
    </lineage>
</organism>
<dbReference type="Pfam" id="PF24883">
    <property type="entry name" value="NPHP3_N"/>
    <property type="match status" value="1"/>
</dbReference>
<dbReference type="FunFam" id="3.40.50.300:FF:001638">
    <property type="entry name" value="NACHT and WD40 domain protein"/>
    <property type="match status" value="1"/>
</dbReference>
<evidence type="ECO:0000256" key="2">
    <source>
        <dbReference type="SAM" id="MobiDB-lite"/>
    </source>
</evidence>